<dbReference type="PROSITE" id="PS50181">
    <property type="entry name" value="FBOX"/>
    <property type="match status" value="1"/>
</dbReference>
<reference evidence="2 4" key="1">
    <citation type="journal article" date="2011" name="Nature">
        <title>The Medicago genome provides insight into the evolution of rhizobial symbioses.</title>
        <authorList>
            <person name="Young N.D."/>
            <person name="Debelle F."/>
            <person name="Oldroyd G.E."/>
            <person name="Geurts R."/>
            <person name="Cannon S.B."/>
            <person name="Udvardi M.K."/>
            <person name="Benedito V.A."/>
            <person name="Mayer K.F."/>
            <person name="Gouzy J."/>
            <person name="Schoof H."/>
            <person name="Van de Peer Y."/>
            <person name="Proost S."/>
            <person name="Cook D.R."/>
            <person name="Meyers B.C."/>
            <person name="Spannagl M."/>
            <person name="Cheung F."/>
            <person name="De Mita S."/>
            <person name="Krishnakumar V."/>
            <person name="Gundlach H."/>
            <person name="Zhou S."/>
            <person name="Mudge J."/>
            <person name="Bharti A.K."/>
            <person name="Murray J.D."/>
            <person name="Naoumkina M.A."/>
            <person name="Rosen B."/>
            <person name="Silverstein K.A."/>
            <person name="Tang H."/>
            <person name="Rombauts S."/>
            <person name="Zhao P.X."/>
            <person name="Zhou P."/>
            <person name="Barbe V."/>
            <person name="Bardou P."/>
            <person name="Bechner M."/>
            <person name="Bellec A."/>
            <person name="Berger A."/>
            <person name="Berges H."/>
            <person name="Bidwell S."/>
            <person name="Bisseling T."/>
            <person name="Choisne N."/>
            <person name="Couloux A."/>
            <person name="Denny R."/>
            <person name="Deshpande S."/>
            <person name="Dai X."/>
            <person name="Doyle J.J."/>
            <person name="Dudez A.M."/>
            <person name="Farmer A.D."/>
            <person name="Fouteau S."/>
            <person name="Franken C."/>
            <person name="Gibelin C."/>
            <person name="Gish J."/>
            <person name="Goldstein S."/>
            <person name="Gonzalez A.J."/>
            <person name="Green P.J."/>
            <person name="Hallab A."/>
            <person name="Hartog M."/>
            <person name="Hua A."/>
            <person name="Humphray S.J."/>
            <person name="Jeong D.H."/>
            <person name="Jing Y."/>
            <person name="Jocker A."/>
            <person name="Kenton S.M."/>
            <person name="Kim D.J."/>
            <person name="Klee K."/>
            <person name="Lai H."/>
            <person name="Lang C."/>
            <person name="Lin S."/>
            <person name="Macmil S.L."/>
            <person name="Magdelenat G."/>
            <person name="Matthews L."/>
            <person name="McCorrison J."/>
            <person name="Monaghan E.L."/>
            <person name="Mun J.H."/>
            <person name="Najar F.Z."/>
            <person name="Nicholson C."/>
            <person name="Noirot C."/>
            <person name="O'Bleness M."/>
            <person name="Paule C.R."/>
            <person name="Poulain J."/>
            <person name="Prion F."/>
            <person name="Qin B."/>
            <person name="Qu C."/>
            <person name="Retzel E.F."/>
            <person name="Riddle C."/>
            <person name="Sallet E."/>
            <person name="Samain S."/>
            <person name="Samson N."/>
            <person name="Sanders I."/>
            <person name="Saurat O."/>
            <person name="Scarpelli C."/>
            <person name="Schiex T."/>
            <person name="Segurens B."/>
            <person name="Severin A.J."/>
            <person name="Sherrier D.J."/>
            <person name="Shi R."/>
            <person name="Sims S."/>
            <person name="Singer S.R."/>
            <person name="Sinharoy S."/>
            <person name="Sterck L."/>
            <person name="Viollet A."/>
            <person name="Wang B.B."/>
            <person name="Wang K."/>
            <person name="Wang M."/>
            <person name="Wang X."/>
            <person name="Warfsmann J."/>
            <person name="Weissenbach J."/>
            <person name="White D.D."/>
            <person name="White J.D."/>
            <person name="Wiley G.B."/>
            <person name="Wincker P."/>
            <person name="Xing Y."/>
            <person name="Yang L."/>
            <person name="Yao Z."/>
            <person name="Ying F."/>
            <person name="Zhai J."/>
            <person name="Zhou L."/>
            <person name="Zuber A."/>
            <person name="Denarie J."/>
            <person name="Dixon R.A."/>
            <person name="May G.D."/>
            <person name="Schwartz D.C."/>
            <person name="Rogers J."/>
            <person name="Quetier F."/>
            <person name="Town C.D."/>
            <person name="Roe B.A."/>
        </authorList>
    </citation>
    <scope>NUCLEOTIDE SEQUENCE [LARGE SCALE GENOMIC DNA]</scope>
    <source>
        <strain evidence="2">A17</strain>
        <strain evidence="3 4">cv. Jemalong A17</strain>
    </source>
</reference>
<dbReference type="InterPro" id="IPR053781">
    <property type="entry name" value="F-box_AtFBL13-like"/>
</dbReference>
<dbReference type="OMA" id="WEEMTME"/>
<dbReference type="Proteomes" id="UP000002051">
    <property type="component" value="Chromosome 4"/>
</dbReference>
<accession>G7JQJ8</accession>
<dbReference type="PANTHER" id="PTHR34223:SF51">
    <property type="entry name" value="OS06G0556300 PROTEIN"/>
    <property type="match status" value="1"/>
</dbReference>
<dbReference type="EMBL" id="CM001220">
    <property type="protein sequence ID" value="AES89500.1"/>
    <property type="molecule type" value="Genomic_DNA"/>
</dbReference>
<dbReference type="SUPFAM" id="SSF81383">
    <property type="entry name" value="F-box domain"/>
    <property type="match status" value="1"/>
</dbReference>
<reference evidence="3" key="3">
    <citation type="submission" date="2015-04" db="UniProtKB">
        <authorList>
            <consortium name="EnsemblPlants"/>
        </authorList>
    </citation>
    <scope>IDENTIFICATION</scope>
    <source>
        <strain evidence="3">cv. Jemalong A17</strain>
    </source>
</reference>
<dbReference type="InterPro" id="IPR053197">
    <property type="entry name" value="F-box_SCFL_complex_component"/>
</dbReference>
<dbReference type="HOGENOM" id="CLU_1167377_0_0_1"/>
<feature type="domain" description="F-box" evidence="1">
    <location>
        <begin position="11"/>
        <end position="61"/>
    </location>
</feature>
<dbReference type="Gene3D" id="3.80.10.10">
    <property type="entry name" value="Ribonuclease Inhibitor"/>
    <property type="match status" value="1"/>
</dbReference>
<evidence type="ECO:0000313" key="3">
    <source>
        <dbReference type="EnsemblPlants" id="AES89500"/>
    </source>
</evidence>
<dbReference type="Pfam" id="PF00646">
    <property type="entry name" value="F-box"/>
    <property type="match status" value="1"/>
</dbReference>
<keyword evidence="4" id="KW-1185">Reference proteome</keyword>
<organism evidence="2 4">
    <name type="scientific">Medicago truncatula</name>
    <name type="common">Barrel medic</name>
    <name type="synonym">Medicago tribuloides</name>
    <dbReference type="NCBI Taxonomy" id="3880"/>
    <lineage>
        <taxon>Eukaryota</taxon>
        <taxon>Viridiplantae</taxon>
        <taxon>Streptophyta</taxon>
        <taxon>Embryophyta</taxon>
        <taxon>Tracheophyta</taxon>
        <taxon>Spermatophyta</taxon>
        <taxon>Magnoliopsida</taxon>
        <taxon>eudicotyledons</taxon>
        <taxon>Gunneridae</taxon>
        <taxon>Pentapetalae</taxon>
        <taxon>rosids</taxon>
        <taxon>fabids</taxon>
        <taxon>Fabales</taxon>
        <taxon>Fabaceae</taxon>
        <taxon>Papilionoideae</taxon>
        <taxon>50 kb inversion clade</taxon>
        <taxon>NPAAA clade</taxon>
        <taxon>Hologalegina</taxon>
        <taxon>IRL clade</taxon>
        <taxon>Trifolieae</taxon>
        <taxon>Medicago</taxon>
    </lineage>
</organism>
<name>G7JQJ8_MEDTR</name>
<gene>
    <name evidence="2" type="ordered locus">MTR_4g076160</name>
</gene>
<dbReference type="InterPro" id="IPR001810">
    <property type="entry name" value="F-box_dom"/>
</dbReference>
<dbReference type="InterPro" id="IPR036047">
    <property type="entry name" value="F-box-like_dom_sf"/>
</dbReference>
<dbReference type="CDD" id="cd22160">
    <property type="entry name" value="F-box_AtFBL13-like"/>
    <property type="match status" value="1"/>
</dbReference>
<evidence type="ECO:0000313" key="4">
    <source>
        <dbReference type="Proteomes" id="UP000002051"/>
    </source>
</evidence>
<evidence type="ECO:0000313" key="2">
    <source>
        <dbReference type="EMBL" id="AES89500.1"/>
    </source>
</evidence>
<sequence length="238" mass="27244">MVRRRRSYKFKDLVSELPDDILHRLISYLSIDEALRTSILSKRWIHLWKNAMHLDFDFTHMIKPLSQIATISGIEKYGKIVNTVLNQHIGNLTTLLAFQSCEKLKILKLKKLAMENSIINGILKNCYGLEKCSLIDSIGFNSLKIENQNLKFLELLWLNVKEIDVNVDDLQVINLLNLSSTCKPNAQGIVPSYLNQSSLKTQDILQNCSDLLRKIQIWVLVSFKDKMLQAGGWSARSG</sequence>
<evidence type="ECO:0000259" key="1">
    <source>
        <dbReference type="PROSITE" id="PS50181"/>
    </source>
</evidence>
<proteinExistence type="predicted"/>
<dbReference type="InterPro" id="IPR032675">
    <property type="entry name" value="LRR_dom_sf"/>
</dbReference>
<dbReference type="EnsemblPlants" id="AES89500">
    <property type="protein sequence ID" value="AES89500"/>
    <property type="gene ID" value="MTR_4g076160"/>
</dbReference>
<reference evidence="2 4" key="2">
    <citation type="journal article" date="2014" name="BMC Genomics">
        <title>An improved genome release (version Mt4.0) for the model legume Medicago truncatula.</title>
        <authorList>
            <person name="Tang H."/>
            <person name="Krishnakumar V."/>
            <person name="Bidwell S."/>
            <person name="Rosen B."/>
            <person name="Chan A."/>
            <person name="Zhou S."/>
            <person name="Gentzbittel L."/>
            <person name="Childs K.L."/>
            <person name="Yandell M."/>
            <person name="Gundlach H."/>
            <person name="Mayer K.F."/>
            <person name="Schwartz D.C."/>
            <person name="Town C.D."/>
        </authorList>
    </citation>
    <scope>GENOME REANNOTATION</scope>
    <source>
        <strain evidence="3 4">cv. Jemalong A17</strain>
    </source>
</reference>
<dbReference type="STRING" id="3880.G7JQJ8"/>
<protein>
    <submittedName>
        <fullName evidence="2">F-box protein</fullName>
    </submittedName>
</protein>
<dbReference type="AlphaFoldDB" id="G7JQJ8"/>
<dbReference type="PaxDb" id="3880-AES89500"/>
<dbReference type="PANTHER" id="PTHR34223">
    <property type="entry name" value="OS11G0201299 PROTEIN"/>
    <property type="match status" value="1"/>
</dbReference>